<dbReference type="InterPro" id="IPR001179">
    <property type="entry name" value="PPIase_FKBP_dom"/>
</dbReference>
<dbReference type="InterPro" id="IPR011990">
    <property type="entry name" value="TPR-like_helical_dom_sf"/>
</dbReference>
<evidence type="ECO:0000256" key="6">
    <source>
        <dbReference type="ARBA" id="ARBA00023235"/>
    </source>
</evidence>
<dbReference type="PROSITE" id="PS50005">
    <property type="entry name" value="TPR"/>
    <property type="match status" value="1"/>
</dbReference>
<dbReference type="InterPro" id="IPR046357">
    <property type="entry name" value="PPIase_dom_sf"/>
</dbReference>
<dbReference type="GO" id="GO:0003755">
    <property type="term" value="F:peptidyl-prolyl cis-trans isomerase activity"/>
    <property type="evidence" value="ECO:0007669"/>
    <property type="project" value="UniProtKB-KW"/>
</dbReference>
<evidence type="ECO:0000256" key="3">
    <source>
        <dbReference type="ARBA" id="ARBA00022737"/>
    </source>
</evidence>
<feature type="signal peptide" evidence="9">
    <location>
        <begin position="1"/>
        <end position="22"/>
    </location>
</feature>
<dbReference type="PANTHER" id="PTHR46512:SF9">
    <property type="entry name" value="PEPTIDYLPROLYL ISOMERASE"/>
    <property type="match status" value="1"/>
</dbReference>
<evidence type="ECO:0000256" key="2">
    <source>
        <dbReference type="ARBA" id="ARBA00013194"/>
    </source>
</evidence>
<comment type="catalytic activity">
    <reaction evidence="1 7">
        <text>[protein]-peptidylproline (omega=180) = [protein]-peptidylproline (omega=0)</text>
        <dbReference type="Rhea" id="RHEA:16237"/>
        <dbReference type="Rhea" id="RHEA-COMP:10747"/>
        <dbReference type="Rhea" id="RHEA-COMP:10748"/>
        <dbReference type="ChEBI" id="CHEBI:83833"/>
        <dbReference type="ChEBI" id="CHEBI:83834"/>
        <dbReference type="EC" id="5.2.1.8"/>
    </reaction>
</comment>
<keyword evidence="4 8" id="KW-0802">TPR repeat</keyword>
<reference evidence="11" key="1">
    <citation type="submission" date="2021-01" db="EMBL/GenBank/DDBJ databases">
        <authorList>
            <person name="Corre E."/>
            <person name="Pelletier E."/>
            <person name="Niang G."/>
            <person name="Scheremetjew M."/>
            <person name="Finn R."/>
            <person name="Kale V."/>
            <person name="Holt S."/>
            <person name="Cochrane G."/>
            <person name="Meng A."/>
            <person name="Brown T."/>
            <person name="Cohen L."/>
        </authorList>
    </citation>
    <scope>NUCLEOTIDE SEQUENCE</scope>
    <source>
        <strain evidence="11">CCMP 2712</strain>
    </source>
</reference>
<organism evidence="11">
    <name type="scientific">Guillardia theta</name>
    <name type="common">Cryptophyte</name>
    <name type="synonym">Cryptomonas phi</name>
    <dbReference type="NCBI Taxonomy" id="55529"/>
    <lineage>
        <taxon>Eukaryota</taxon>
        <taxon>Cryptophyceae</taxon>
        <taxon>Pyrenomonadales</taxon>
        <taxon>Geminigeraceae</taxon>
        <taxon>Guillardia</taxon>
    </lineage>
</organism>
<evidence type="ECO:0000256" key="1">
    <source>
        <dbReference type="ARBA" id="ARBA00000971"/>
    </source>
</evidence>
<dbReference type="SUPFAM" id="SSF48452">
    <property type="entry name" value="TPR-like"/>
    <property type="match status" value="1"/>
</dbReference>
<feature type="repeat" description="TPR" evidence="8">
    <location>
        <begin position="584"/>
        <end position="617"/>
    </location>
</feature>
<evidence type="ECO:0000313" key="11">
    <source>
        <dbReference type="EMBL" id="CAE2296273.1"/>
    </source>
</evidence>
<name>A0A7S4NM46_GUITH</name>
<feature type="chain" id="PRO_5031443718" description="peptidylprolyl isomerase" evidence="9">
    <location>
        <begin position="23"/>
        <end position="653"/>
    </location>
</feature>
<keyword evidence="5 7" id="KW-0697">Rotamase</keyword>
<evidence type="ECO:0000256" key="8">
    <source>
        <dbReference type="PROSITE-ProRule" id="PRU00339"/>
    </source>
</evidence>
<accession>A0A7S4NM46</accession>
<sequence length="653" mass="73138">MGRRSWMIVHVLLACLACPSHLSHLVAPSPPPLLTLPSHAIRLRGGSSVPSGPPRMQMKYVKRGTGLPLPSTPCVVFYNYKGYLTEGKRVFNNTFGGNPATAMVDERGRTHGCHIKAIESALKRMRCGDRVLVKAEHGCAFGTRGSQDGLVPPNATVTLEIELLRFGGEDILKNGKGSILLSYITQWPDVLANGTVVPTSPEARHSSFDASVNWKTPFSTNLGDEVDVRLTYIVVHQGRMLFKSLNEETFTILRSSFPDSNNEIYKNDLQDQDNFQSPEEKLADQRIRDSRCPDEFKEYLLNHTGTRHDYKELSGRLPHGIALAIGKELVKGSISRITVQREYFNLAYPDLPYDELEFYVELVDWDVKLELFQSDKLGAVNLKIIGAPLSFLTHIQDLSIVTLVLHGSTSAGHVFMPARNFTVIIGDGDLGGYIEDALVHLKEGQHAVIDISGEIARSVGPSLKPLLPELGQSEHILWECQIFNVKPSWSMEFEDLMRHVKIRRERGNEFFTSGEYEKADSFYESAFDLLLCEEGDGSREHRRIVGDERALLLTNRATVCYKRAKYNETIAYCSQALAIRTNMIKAKFRRAQANLELGHYEEAERDCRSILEIEPENQAATRLTLLVSEKQKEAKTQTAQFCVRAMGNAGKKG</sequence>
<evidence type="ECO:0000256" key="4">
    <source>
        <dbReference type="ARBA" id="ARBA00022803"/>
    </source>
</evidence>
<evidence type="ECO:0000256" key="7">
    <source>
        <dbReference type="PROSITE-ProRule" id="PRU00277"/>
    </source>
</evidence>
<evidence type="ECO:0000256" key="5">
    <source>
        <dbReference type="ARBA" id="ARBA00023110"/>
    </source>
</evidence>
<dbReference type="InterPro" id="IPR019734">
    <property type="entry name" value="TPR_rpt"/>
</dbReference>
<dbReference type="PROSITE" id="PS50059">
    <property type="entry name" value="FKBP_PPIASE"/>
    <property type="match status" value="1"/>
</dbReference>
<dbReference type="Gene3D" id="1.25.40.10">
    <property type="entry name" value="Tetratricopeptide repeat domain"/>
    <property type="match status" value="1"/>
</dbReference>
<dbReference type="Pfam" id="PF00254">
    <property type="entry name" value="FKBP_C"/>
    <property type="match status" value="1"/>
</dbReference>
<dbReference type="Gene3D" id="3.10.50.40">
    <property type="match status" value="1"/>
</dbReference>
<protein>
    <recommendedName>
        <fullName evidence="2 7">peptidylprolyl isomerase</fullName>
        <ecNumber evidence="2 7">5.2.1.8</ecNumber>
    </recommendedName>
</protein>
<keyword evidence="9" id="KW-0732">Signal</keyword>
<dbReference type="AlphaFoldDB" id="A0A7S4NM46"/>
<gene>
    <name evidence="11" type="ORF">GTHE00462_LOCUS13603</name>
</gene>
<dbReference type="SMART" id="SM00028">
    <property type="entry name" value="TPR"/>
    <property type="match status" value="3"/>
</dbReference>
<keyword evidence="6 7" id="KW-0413">Isomerase</keyword>
<dbReference type="InterPro" id="IPR050754">
    <property type="entry name" value="FKBP4/5/8-like"/>
</dbReference>
<dbReference type="PROSITE" id="PS51257">
    <property type="entry name" value="PROKAR_LIPOPROTEIN"/>
    <property type="match status" value="1"/>
</dbReference>
<dbReference type="PANTHER" id="PTHR46512">
    <property type="entry name" value="PEPTIDYLPROLYL ISOMERASE"/>
    <property type="match status" value="1"/>
</dbReference>
<proteinExistence type="predicted"/>
<feature type="domain" description="PPIase FKBP-type" evidence="10">
    <location>
        <begin position="73"/>
        <end position="167"/>
    </location>
</feature>
<evidence type="ECO:0000259" key="10">
    <source>
        <dbReference type="PROSITE" id="PS50059"/>
    </source>
</evidence>
<dbReference type="EMBL" id="HBKN01017251">
    <property type="protein sequence ID" value="CAE2296273.1"/>
    <property type="molecule type" value="Transcribed_RNA"/>
</dbReference>
<dbReference type="EC" id="5.2.1.8" evidence="2 7"/>
<dbReference type="SUPFAM" id="SSF54534">
    <property type="entry name" value="FKBP-like"/>
    <property type="match status" value="1"/>
</dbReference>
<evidence type="ECO:0000256" key="9">
    <source>
        <dbReference type="SAM" id="SignalP"/>
    </source>
</evidence>
<keyword evidence="3" id="KW-0677">Repeat</keyword>